<dbReference type="Pfam" id="PF01494">
    <property type="entry name" value="FAD_binding_3"/>
    <property type="match status" value="1"/>
</dbReference>
<dbReference type="SUPFAM" id="SSF54373">
    <property type="entry name" value="FAD-linked reductases, C-terminal domain"/>
    <property type="match status" value="1"/>
</dbReference>
<evidence type="ECO:0000256" key="6">
    <source>
        <dbReference type="SAM" id="Phobius"/>
    </source>
</evidence>
<dbReference type="FunFam" id="3.50.50.60:FF:000115">
    <property type="entry name" value="Salicylate hydroxylase, putative"/>
    <property type="match status" value="1"/>
</dbReference>
<evidence type="ECO:0000259" key="7">
    <source>
        <dbReference type="Pfam" id="PF01494"/>
    </source>
</evidence>
<name>A0A2G7FYI1_9EURO</name>
<dbReference type="GO" id="GO:0004497">
    <property type="term" value="F:monooxygenase activity"/>
    <property type="evidence" value="ECO:0007669"/>
    <property type="project" value="UniProtKB-KW"/>
</dbReference>
<proteinExistence type="inferred from homology"/>
<keyword evidence="4" id="KW-0560">Oxidoreductase</keyword>
<evidence type="ECO:0000256" key="3">
    <source>
        <dbReference type="ARBA" id="ARBA00022827"/>
    </source>
</evidence>
<dbReference type="InterPro" id="IPR002938">
    <property type="entry name" value="FAD-bd"/>
</dbReference>
<evidence type="ECO:0000313" key="8">
    <source>
        <dbReference type="EMBL" id="PIG85613.1"/>
    </source>
</evidence>
<dbReference type="EMBL" id="NEXV01000312">
    <property type="protein sequence ID" value="PIG85613.1"/>
    <property type="molecule type" value="Genomic_DNA"/>
</dbReference>
<dbReference type="InterPro" id="IPR036188">
    <property type="entry name" value="FAD/NAD-bd_sf"/>
</dbReference>
<organism evidence="8 9">
    <name type="scientific">Aspergillus arachidicola</name>
    <dbReference type="NCBI Taxonomy" id="656916"/>
    <lineage>
        <taxon>Eukaryota</taxon>
        <taxon>Fungi</taxon>
        <taxon>Dikarya</taxon>
        <taxon>Ascomycota</taxon>
        <taxon>Pezizomycotina</taxon>
        <taxon>Eurotiomycetes</taxon>
        <taxon>Eurotiomycetidae</taxon>
        <taxon>Eurotiales</taxon>
        <taxon>Aspergillaceae</taxon>
        <taxon>Aspergillus</taxon>
        <taxon>Aspergillus subgen. Circumdati</taxon>
    </lineage>
</organism>
<evidence type="ECO:0000313" key="9">
    <source>
        <dbReference type="Proteomes" id="UP000231358"/>
    </source>
</evidence>
<evidence type="ECO:0000256" key="4">
    <source>
        <dbReference type="ARBA" id="ARBA00023002"/>
    </source>
</evidence>
<keyword evidence="6" id="KW-1133">Transmembrane helix</keyword>
<dbReference type="AlphaFoldDB" id="A0A2G7FYI1"/>
<feature type="domain" description="FAD-binding" evidence="7">
    <location>
        <begin position="10"/>
        <end position="359"/>
    </location>
</feature>
<evidence type="ECO:0000256" key="1">
    <source>
        <dbReference type="ARBA" id="ARBA00007992"/>
    </source>
</evidence>
<dbReference type="PANTHER" id="PTHR13789:SF307">
    <property type="entry name" value="HYDROXYLASE, PUTATIVE (AFU_ORTHOLOGUE AFUA_2G04330)-RELATED"/>
    <property type="match status" value="1"/>
</dbReference>
<keyword evidence="5" id="KW-0503">Monooxygenase</keyword>
<accession>A0A2G7FYI1</accession>
<comment type="similarity">
    <text evidence="1">Belongs to the paxM FAD-dependent monooxygenase family.</text>
</comment>
<dbReference type="Proteomes" id="UP000231358">
    <property type="component" value="Unassembled WGS sequence"/>
</dbReference>
<dbReference type="SUPFAM" id="SSF51905">
    <property type="entry name" value="FAD/NAD(P)-binding domain"/>
    <property type="match status" value="1"/>
</dbReference>
<dbReference type="PRINTS" id="PR00420">
    <property type="entry name" value="RNGMNOXGNASE"/>
</dbReference>
<evidence type="ECO:0000256" key="5">
    <source>
        <dbReference type="ARBA" id="ARBA00023033"/>
    </source>
</evidence>
<keyword evidence="9" id="KW-1185">Reference proteome</keyword>
<keyword evidence="2" id="KW-0285">Flavoprotein</keyword>
<dbReference type="STRING" id="656916.A0A2G7FYI1"/>
<evidence type="ECO:0000256" key="2">
    <source>
        <dbReference type="ARBA" id="ARBA00022630"/>
    </source>
</evidence>
<keyword evidence="6" id="KW-0472">Membrane</keyword>
<dbReference type="InterPro" id="IPR050493">
    <property type="entry name" value="FAD-dep_Monooxygenase_BioMet"/>
</dbReference>
<dbReference type="PANTHER" id="PTHR13789">
    <property type="entry name" value="MONOOXYGENASE"/>
    <property type="match status" value="1"/>
</dbReference>
<sequence length="432" mass="47399">MIIPQAKTTLEVVIVGAGIGGMAAALALGLRGHHVTILESAPELMEVGAGIQASPNMLRLFDRWGVSSMVHAKDIALESITIRRWKDGGVLSTMPVNKAYGQQTVVHRADLHNALITKALALENVQLMVNSRVTGIKSYHPAAVTLMDGTVVMGDVAVAADGIKSVLRGEMLGSLAMQPIPTGDAAYRIMLSREVMEQDPELKALLDTPSATRWIGPHRHIIAYPVRNHELFNIVLLHPDDHEAEESWTTTASKQTMLRQYHGWDPKLQKLLDLVKEDEVLEWKLCSYPSLDSWTKGHMALLGDACHPMLPYVAQGAAQAVEDAAALAILLSIIPSRHAIPEALRVYEMSRKPRAEAIQQSGMANRTILHLPDGPEQEARDKQFLASKSSAANPDKWADAETQKLLWGWDAEEHALATWSENTRPVHLESSL</sequence>
<comment type="caution">
    <text evidence="8">The sequence shown here is derived from an EMBL/GenBank/DDBJ whole genome shotgun (WGS) entry which is preliminary data.</text>
</comment>
<dbReference type="GO" id="GO:0071949">
    <property type="term" value="F:FAD binding"/>
    <property type="evidence" value="ECO:0007669"/>
    <property type="project" value="InterPro"/>
</dbReference>
<keyword evidence="6" id="KW-0812">Transmembrane</keyword>
<keyword evidence="3" id="KW-0274">FAD</keyword>
<dbReference type="Gene3D" id="3.50.50.60">
    <property type="entry name" value="FAD/NAD(P)-binding domain"/>
    <property type="match status" value="1"/>
</dbReference>
<feature type="transmembrane region" description="Helical" evidence="6">
    <location>
        <begin position="12"/>
        <end position="30"/>
    </location>
</feature>
<gene>
    <name evidence="8" type="ORF">AARAC_003001</name>
</gene>
<protein>
    <submittedName>
        <fullName evidence="8">Salicylate hydroxylase</fullName>
    </submittedName>
</protein>
<reference evidence="8 9" key="1">
    <citation type="submission" date="2017-05" db="EMBL/GenBank/DDBJ databases">
        <title>Genome sequence for an aflatoxigenic pathogen of Argentinian peanut, Aspergillus arachidicola.</title>
        <authorList>
            <person name="Moore G."/>
            <person name="Beltz S.B."/>
            <person name="Mack B.M."/>
        </authorList>
    </citation>
    <scope>NUCLEOTIDE SEQUENCE [LARGE SCALE GENOMIC DNA]</scope>
    <source>
        <strain evidence="8 9">CBS 117610</strain>
    </source>
</reference>